<proteinExistence type="predicted"/>
<dbReference type="AlphaFoldDB" id="A0A0C9VBG1"/>
<dbReference type="PANTHER" id="PTHR36419">
    <property type="entry name" value="ARRESTIN FAMILY PROTEIN 1"/>
    <property type="match status" value="1"/>
</dbReference>
<dbReference type="PANTHER" id="PTHR36419:SF1">
    <property type="entry name" value="RHO1 GEF LOCALIZING PROTEIN 1"/>
    <property type="match status" value="1"/>
</dbReference>
<dbReference type="EMBL" id="KN837197">
    <property type="protein sequence ID" value="KIJ34661.1"/>
    <property type="molecule type" value="Genomic_DNA"/>
</dbReference>
<dbReference type="Pfam" id="PF02752">
    <property type="entry name" value="Arrestin_C"/>
    <property type="match status" value="1"/>
</dbReference>
<feature type="region of interest" description="Disordered" evidence="1">
    <location>
        <begin position="332"/>
        <end position="384"/>
    </location>
</feature>
<dbReference type="GO" id="GO:0000935">
    <property type="term" value="C:division septum"/>
    <property type="evidence" value="ECO:0007669"/>
    <property type="project" value="TreeGrafter"/>
</dbReference>
<evidence type="ECO:0000259" key="2">
    <source>
        <dbReference type="SMART" id="SM01017"/>
    </source>
</evidence>
<feature type="domain" description="Arrestin C-terminal-like" evidence="2">
    <location>
        <begin position="174"/>
        <end position="319"/>
    </location>
</feature>
<dbReference type="GO" id="GO:0000917">
    <property type="term" value="P:division septum assembly"/>
    <property type="evidence" value="ECO:0007669"/>
    <property type="project" value="TreeGrafter"/>
</dbReference>
<reference evidence="3 4" key="1">
    <citation type="submission" date="2014-06" db="EMBL/GenBank/DDBJ databases">
        <title>Evolutionary Origins and Diversification of the Mycorrhizal Mutualists.</title>
        <authorList>
            <consortium name="DOE Joint Genome Institute"/>
            <consortium name="Mycorrhizal Genomics Consortium"/>
            <person name="Kohler A."/>
            <person name="Kuo A."/>
            <person name="Nagy L.G."/>
            <person name="Floudas D."/>
            <person name="Copeland A."/>
            <person name="Barry K.W."/>
            <person name="Cichocki N."/>
            <person name="Veneault-Fourrey C."/>
            <person name="LaButti K."/>
            <person name="Lindquist E.A."/>
            <person name="Lipzen A."/>
            <person name="Lundell T."/>
            <person name="Morin E."/>
            <person name="Murat C."/>
            <person name="Riley R."/>
            <person name="Ohm R."/>
            <person name="Sun H."/>
            <person name="Tunlid A."/>
            <person name="Henrissat B."/>
            <person name="Grigoriev I.V."/>
            <person name="Hibbett D.S."/>
            <person name="Martin F."/>
        </authorList>
    </citation>
    <scope>NUCLEOTIDE SEQUENCE [LARGE SCALE GENOMIC DNA]</scope>
    <source>
        <strain evidence="3 4">SS14</strain>
    </source>
</reference>
<dbReference type="HOGENOM" id="CLU_649182_0_0_1"/>
<dbReference type="SMART" id="SM01017">
    <property type="entry name" value="Arrestin_C"/>
    <property type="match status" value="1"/>
</dbReference>
<dbReference type="InterPro" id="IPR014752">
    <property type="entry name" value="Arrestin-like_C"/>
</dbReference>
<dbReference type="OrthoDB" id="4001642at2759"/>
<evidence type="ECO:0000256" key="1">
    <source>
        <dbReference type="SAM" id="MobiDB-lite"/>
    </source>
</evidence>
<feature type="compositionally biased region" description="Pro residues" evidence="1">
    <location>
        <begin position="342"/>
        <end position="352"/>
    </location>
</feature>
<name>A0A0C9VBG1_SPHS4</name>
<dbReference type="InterPro" id="IPR014756">
    <property type="entry name" value="Ig_E-set"/>
</dbReference>
<feature type="non-terminal residue" evidence="3">
    <location>
        <position position="384"/>
    </location>
</feature>
<gene>
    <name evidence="3" type="ORF">M422DRAFT_263224</name>
</gene>
<dbReference type="InterPro" id="IPR053060">
    <property type="entry name" value="Cytokinesis_Signaling_Reg"/>
</dbReference>
<sequence length="384" mass="41846">MSQPKIHLRALPNVEFVHGYPGIPASPDRQQANVRGTLELRVSQQSVKAKLLKIELRKIESIPGTGNRAEELIDLIGQPITLWQAAAEGDTLGSRDFPFNIRIPETVPPSVALRGGAGIRYEVTGILLMKGKKGMFRREASITITHSVAVVIDKHELHSTWPIYAQPESRQVVREDLLSLIIDRSSTCFAPGDKIVVVATLKTDNLTPVVLRSFEYYLVETVTFQGGHNPSKKHGTAAPQISLIAEQKLALSLTLYGGTQHRVELGCILPQNHTTSTISSARHIDVSYKARIRTILDHLPPLEMELPVTITNWPRHVSAELIRRIGAIPNLSTSRQAAGRPTMPPPMPPPTGALPNIPGIPEGPPAVPPKADIPSSRGLMSSLA</sequence>
<evidence type="ECO:0000313" key="3">
    <source>
        <dbReference type="EMBL" id="KIJ34661.1"/>
    </source>
</evidence>
<accession>A0A0C9VBG1</accession>
<evidence type="ECO:0000313" key="4">
    <source>
        <dbReference type="Proteomes" id="UP000054279"/>
    </source>
</evidence>
<dbReference type="InterPro" id="IPR011022">
    <property type="entry name" value="Arrestin_C-like"/>
</dbReference>
<dbReference type="Gene3D" id="2.60.40.640">
    <property type="match status" value="1"/>
</dbReference>
<dbReference type="Proteomes" id="UP000054279">
    <property type="component" value="Unassembled WGS sequence"/>
</dbReference>
<protein>
    <recommendedName>
        <fullName evidence="2">Arrestin C-terminal-like domain-containing protein</fullName>
    </recommendedName>
</protein>
<keyword evidence="4" id="KW-1185">Reference proteome</keyword>
<organism evidence="3 4">
    <name type="scientific">Sphaerobolus stellatus (strain SS14)</name>
    <dbReference type="NCBI Taxonomy" id="990650"/>
    <lineage>
        <taxon>Eukaryota</taxon>
        <taxon>Fungi</taxon>
        <taxon>Dikarya</taxon>
        <taxon>Basidiomycota</taxon>
        <taxon>Agaricomycotina</taxon>
        <taxon>Agaricomycetes</taxon>
        <taxon>Phallomycetidae</taxon>
        <taxon>Geastrales</taxon>
        <taxon>Sphaerobolaceae</taxon>
        <taxon>Sphaerobolus</taxon>
    </lineage>
</organism>
<dbReference type="SUPFAM" id="SSF81296">
    <property type="entry name" value="E set domains"/>
    <property type="match status" value="1"/>
</dbReference>